<feature type="transmembrane region" description="Helical" evidence="3">
    <location>
        <begin position="163"/>
        <end position="182"/>
    </location>
</feature>
<comment type="caution">
    <text evidence="4">The sequence shown here is derived from an EMBL/GenBank/DDBJ whole genome shotgun (WGS) entry which is preliminary data.</text>
</comment>
<keyword evidence="3" id="KW-0812">Transmembrane</keyword>
<dbReference type="Proteomes" id="UP001152885">
    <property type="component" value="Unassembled WGS sequence"/>
</dbReference>
<protein>
    <recommendedName>
        <fullName evidence="6">SUN domain-containing protein</fullName>
    </recommendedName>
</protein>
<keyword evidence="3" id="KW-0472">Membrane</keyword>
<dbReference type="EMBL" id="CANTUO010000004">
    <property type="protein sequence ID" value="CAI5759337.1"/>
    <property type="molecule type" value="Genomic_DNA"/>
</dbReference>
<evidence type="ECO:0000313" key="4">
    <source>
        <dbReference type="EMBL" id="CAI5759337.1"/>
    </source>
</evidence>
<evidence type="ECO:0000313" key="5">
    <source>
        <dbReference type="Proteomes" id="UP001152885"/>
    </source>
</evidence>
<evidence type="ECO:0000256" key="3">
    <source>
        <dbReference type="SAM" id="Phobius"/>
    </source>
</evidence>
<keyword evidence="5" id="KW-1185">Reference proteome</keyword>
<sequence length="481" mass="56214">MSDFPNIPRFIDDTDSIRNSSPRKSLRSSPYKHKSIDQNIKEALKQNGNIDINAEYLNRSYLEYIINSNYDEDEEEEEEEEEDDDYIASEVDDESEITYLDEEEFSEDDEPDIISPKRTVEKIETPEYDEDYETLRQRRRKSDFDLREVGNVKEEKSKFARPVYLGFISFVLTILIAILYYLSQYPISIKIPDIITRDYDSQISQLNQQLANNQQMIQNLQHEMNKFNQKLSTESAISNKNGQIQISPDFHQFLSKFIHNYQNSEIDKKLNQLKTELTKEKQLKPIPEPILQPPKEESSEYYENSRLKFISERSNFINYAPYQQGARILGFLTTKHNNTPLLNKLLYGWWYETNDEYNANHIILNDEIEWKEGEEVGIRLNKPIIPTDILLTCSDNVEVKIGFKPSKKIGFDSIPYDSFEGRIACKFKIISSVGLKGGINHIKLPIEFINFGIDGQDVYFRFDRVVNVGDLKVYGIDLKSV</sequence>
<keyword evidence="1" id="KW-0175">Coiled coil</keyword>
<feature type="coiled-coil region" evidence="1">
    <location>
        <begin position="203"/>
        <end position="230"/>
    </location>
</feature>
<keyword evidence="3" id="KW-1133">Transmembrane helix</keyword>
<name>A0A9W4TZD5_9ASCO</name>
<gene>
    <name evidence="4" type="ORF">CANVERA_P3847</name>
</gene>
<dbReference type="AlphaFoldDB" id="A0A9W4TZD5"/>
<feature type="compositionally biased region" description="Basic residues" evidence="2">
    <location>
        <begin position="24"/>
        <end position="33"/>
    </location>
</feature>
<proteinExistence type="predicted"/>
<organism evidence="4 5">
    <name type="scientific">Candida verbasci</name>
    <dbReference type="NCBI Taxonomy" id="1227364"/>
    <lineage>
        <taxon>Eukaryota</taxon>
        <taxon>Fungi</taxon>
        <taxon>Dikarya</taxon>
        <taxon>Ascomycota</taxon>
        <taxon>Saccharomycotina</taxon>
        <taxon>Pichiomycetes</taxon>
        <taxon>Debaryomycetaceae</taxon>
        <taxon>Candida/Lodderomyces clade</taxon>
        <taxon>Candida</taxon>
    </lineage>
</organism>
<evidence type="ECO:0000256" key="1">
    <source>
        <dbReference type="SAM" id="Coils"/>
    </source>
</evidence>
<feature type="region of interest" description="Disordered" evidence="2">
    <location>
        <begin position="1"/>
        <end position="33"/>
    </location>
</feature>
<accession>A0A9W4TZD5</accession>
<reference evidence="4" key="1">
    <citation type="submission" date="2022-12" db="EMBL/GenBank/DDBJ databases">
        <authorList>
            <person name="Brejova B."/>
        </authorList>
    </citation>
    <scope>NUCLEOTIDE SEQUENCE</scope>
</reference>
<dbReference type="OrthoDB" id="4093311at2759"/>
<evidence type="ECO:0000256" key="2">
    <source>
        <dbReference type="SAM" id="MobiDB-lite"/>
    </source>
</evidence>
<evidence type="ECO:0008006" key="6">
    <source>
        <dbReference type="Google" id="ProtNLM"/>
    </source>
</evidence>